<evidence type="ECO:0000313" key="1">
    <source>
        <dbReference type="EMBL" id="KKP92391.1"/>
    </source>
</evidence>
<proteinExistence type="predicted"/>
<dbReference type="AlphaFoldDB" id="A0A0G0DTJ6"/>
<protein>
    <submittedName>
        <fullName evidence="1">Uncharacterized protein</fullName>
    </submittedName>
</protein>
<dbReference type="Proteomes" id="UP000034140">
    <property type="component" value="Unassembled WGS sequence"/>
</dbReference>
<gene>
    <name evidence="1" type="ORF">UR96_C0015G0013</name>
</gene>
<comment type="caution">
    <text evidence="1">The sequence shown here is derived from an EMBL/GenBank/DDBJ whole genome shotgun (WGS) entry which is preliminary data.</text>
</comment>
<reference evidence="1 2" key="1">
    <citation type="journal article" date="2015" name="Nature">
        <title>rRNA introns, odd ribosomes, and small enigmatic genomes across a large radiation of phyla.</title>
        <authorList>
            <person name="Brown C.T."/>
            <person name="Hug L.A."/>
            <person name="Thomas B.C."/>
            <person name="Sharon I."/>
            <person name="Castelle C.J."/>
            <person name="Singh A."/>
            <person name="Wilkins M.J."/>
            <person name="Williams K.H."/>
            <person name="Banfield J.F."/>
        </authorList>
    </citation>
    <scope>NUCLEOTIDE SEQUENCE [LARGE SCALE GENOMIC DNA]</scope>
</reference>
<name>A0A0G0DTJ6_9BACT</name>
<organism evidence="1 2">
    <name type="scientific">candidate division WS6 bacterium GW2011_GWC1_36_11</name>
    <dbReference type="NCBI Taxonomy" id="1619090"/>
    <lineage>
        <taxon>Bacteria</taxon>
        <taxon>Candidatus Dojkabacteria</taxon>
    </lineage>
</organism>
<dbReference type="EMBL" id="LBRE01000015">
    <property type="protein sequence ID" value="KKP92391.1"/>
    <property type="molecule type" value="Genomic_DNA"/>
</dbReference>
<evidence type="ECO:0000313" key="2">
    <source>
        <dbReference type="Proteomes" id="UP000034140"/>
    </source>
</evidence>
<accession>A0A0G0DTJ6</accession>
<sequence>MFKSIIRPFQTVLLERKLCVGCTDSLDNAKKLDNLSNNRFIVECKCKRRYVFDKELNQYQRATFAEEQQLLRQLEKERQHSK</sequence>